<keyword evidence="2" id="KW-0378">Hydrolase</keyword>
<dbReference type="PANTHER" id="PTHR10357:SF184">
    <property type="entry name" value="OLIGO-1,6-GLUCOSIDASE 1"/>
    <property type="match status" value="1"/>
</dbReference>
<dbReference type="GO" id="GO:0004556">
    <property type="term" value="F:alpha-amylase activity"/>
    <property type="evidence" value="ECO:0007669"/>
    <property type="project" value="TreeGrafter"/>
</dbReference>
<evidence type="ECO:0000256" key="2">
    <source>
        <dbReference type="ARBA" id="ARBA00022801"/>
    </source>
</evidence>
<reference evidence="5" key="1">
    <citation type="submission" date="2024-06" db="EMBL/GenBank/DDBJ databases">
        <authorList>
            <person name="Li T."/>
            <person name="Gao R."/>
        </authorList>
    </citation>
    <scope>NUCLEOTIDE SEQUENCE</scope>
    <source>
        <strain evidence="5">ZPR3</strain>
        <plasmid evidence="5">unnamed2</plasmid>
    </source>
</reference>
<dbReference type="CDD" id="cd11333">
    <property type="entry name" value="AmyAc_SI_OligoGlu_DGase"/>
    <property type="match status" value="1"/>
</dbReference>
<sequence>MSVPTSSAPPETTLATAAWWKRAVVYQVYPRSFADANGDGIGDLRGLINHLDYLAWLGVDVIWLSPVYPSPQDDNGYDISDYRDIDPLFGSLADFDELIEKMHAHDMRLLMDLVVNHTSDEHPWFVESRASRDNPKRDWYYWRDRKADGSAPNNWKSRFSGSAWEYDEVTDQSYLHLFSRKQPDLNWENPELRQAVYEMMRWWLDRGVDGFRMDVINFISKVDGLPDAIGTDASSDGRQHYIHGPRLLEFLSEMRREVFDGRDKVLLTVGETPQAIVDHAKALTDERTGALNMVFQFAHMQVDQIGATRWAPTTLELGKLKAVMGHWQDGLADAGWNSLYFNNHDQPRALSRWGNTSQYRVQSAKAIATVLHMHRGTPYIYQGEEIGMTNPELKTIDDLLDVQSRNYYFSCMAADPAQDQEALMRVIRPMARDNARSPVQWDASINAGFSTGKPWMAINPNYKTINIEAERADPHSVLHHYRQLVALRHEHDVIAYGSSKLEALDDPQLYIIIRTLGDERAVMLANLSSEPAAVDGGAYASPDLKLVSSNYDDDAEPMEAIKILRPWEALIFLSSAQ</sequence>
<dbReference type="EMBL" id="CP157962">
    <property type="protein sequence ID" value="XBT97222.1"/>
    <property type="molecule type" value="Genomic_DNA"/>
</dbReference>
<dbReference type="PANTHER" id="PTHR10357">
    <property type="entry name" value="ALPHA-AMYLASE FAMILY MEMBER"/>
    <property type="match status" value="1"/>
</dbReference>
<dbReference type="Pfam" id="PF00128">
    <property type="entry name" value="Alpha-amylase"/>
    <property type="match status" value="1"/>
</dbReference>
<dbReference type="Gene3D" id="3.90.400.10">
    <property type="entry name" value="Oligo-1,6-glucosidase, Domain 2"/>
    <property type="match status" value="1"/>
</dbReference>
<evidence type="ECO:0000256" key="3">
    <source>
        <dbReference type="ARBA" id="ARBA00023295"/>
    </source>
</evidence>
<protein>
    <submittedName>
        <fullName evidence="5">Alpha-glucosidase</fullName>
    </submittedName>
</protein>
<evidence type="ECO:0000259" key="4">
    <source>
        <dbReference type="SMART" id="SM00642"/>
    </source>
</evidence>
<dbReference type="FunFam" id="3.90.400.10:FF:000002">
    <property type="entry name" value="Sucrose isomerase"/>
    <property type="match status" value="1"/>
</dbReference>
<dbReference type="InterPro" id="IPR045857">
    <property type="entry name" value="O16G_dom_2"/>
</dbReference>
<evidence type="ECO:0000256" key="1">
    <source>
        <dbReference type="ARBA" id="ARBA00008061"/>
    </source>
</evidence>
<keyword evidence="3" id="KW-0326">Glycosidase</keyword>
<dbReference type="AlphaFoldDB" id="A0AAU7S468"/>
<dbReference type="GO" id="GO:0009313">
    <property type="term" value="P:oligosaccharide catabolic process"/>
    <property type="evidence" value="ECO:0007669"/>
    <property type="project" value="TreeGrafter"/>
</dbReference>
<feature type="domain" description="Glycosyl hydrolase family 13 catalytic" evidence="4">
    <location>
        <begin position="27"/>
        <end position="436"/>
    </location>
</feature>
<dbReference type="InterPro" id="IPR013780">
    <property type="entry name" value="Glyco_hydro_b"/>
</dbReference>
<dbReference type="SUPFAM" id="SSF51011">
    <property type="entry name" value="Glycosyl hydrolase domain"/>
    <property type="match status" value="1"/>
</dbReference>
<dbReference type="NCBIfam" id="NF008183">
    <property type="entry name" value="PRK10933.1"/>
    <property type="match status" value="1"/>
</dbReference>
<evidence type="ECO:0000313" key="5">
    <source>
        <dbReference type="EMBL" id="XBT97222.1"/>
    </source>
</evidence>
<dbReference type="RefSeq" id="WP_349962193.1">
    <property type="nucleotide sequence ID" value="NZ_CP157962.1"/>
</dbReference>
<dbReference type="InterPro" id="IPR006047">
    <property type="entry name" value="GH13_cat_dom"/>
</dbReference>
<dbReference type="InterPro" id="IPR017853">
    <property type="entry name" value="GH"/>
</dbReference>
<dbReference type="Gene3D" id="3.20.20.80">
    <property type="entry name" value="Glycosidases"/>
    <property type="match status" value="1"/>
</dbReference>
<dbReference type="Gene3D" id="2.60.40.1180">
    <property type="entry name" value="Golgi alpha-mannosidase II"/>
    <property type="match status" value="1"/>
</dbReference>
<keyword evidence="5" id="KW-0614">Plasmid</keyword>
<accession>A0AAU7S468</accession>
<comment type="similarity">
    <text evidence="1">Belongs to the glycosyl hydrolase 13 family.</text>
</comment>
<proteinExistence type="inferred from homology"/>
<dbReference type="FunFam" id="3.20.20.80:FF:000064">
    <property type="entry name" value="Oligo-1,6-glucosidase"/>
    <property type="match status" value="2"/>
</dbReference>
<dbReference type="SMART" id="SM00642">
    <property type="entry name" value="Aamy"/>
    <property type="match status" value="1"/>
</dbReference>
<dbReference type="SUPFAM" id="SSF51445">
    <property type="entry name" value="(Trans)glycosidases"/>
    <property type="match status" value="1"/>
</dbReference>
<geneLocation type="plasmid" evidence="5">
    <name>unnamed2</name>
</geneLocation>
<name>A0AAU7S468_9HYPH</name>
<gene>
    <name evidence="5" type="ORF">ABM479_28490</name>
</gene>
<organism evidence="5">
    <name type="scientific">Rhizobium sp. ZPR3</name>
    <dbReference type="NCBI Taxonomy" id="3158967"/>
    <lineage>
        <taxon>Bacteria</taxon>
        <taxon>Pseudomonadati</taxon>
        <taxon>Pseudomonadota</taxon>
        <taxon>Alphaproteobacteria</taxon>
        <taxon>Hyphomicrobiales</taxon>
        <taxon>Rhizobiaceae</taxon>
        <taxon>Rhizobium/Agrobacterium group</taxon>
        <taxon>Rhizobium</taxon>
    </lineage>
</organism>